<accession>A0AAU8E059</accession>
<dbReference type="InterPro" id="IPR023181">
    <property type="entry name" value="Homospermid_syn-like_C"/>
</dbReference>
<dbReference type="RefSeq" id="WP_339554381.1">
    <property type="nucleotide sequence ID" value="NZ_CP159258.1"/>
</dbReference>
<name>A0AAU8E059_9PSED</name>
<feature type="domain" description="Saccharopine dehydrogenase NADP binding" evidence="2">
    <location>
        <begin position="7"/>
        <end position="140"/>
    </location>
</feature>
<evidence type="ECO:0000313" key="4">
    <source>
        <dbReference type="EMBL" id="XCG72661.1"/>
    </source>
</evidence>
<keyword evidence="1" id="KW-0812">Transmembrane</keyword>
<feature type="domain" description="Saccharopine dehydrogenase-like C-terminal" evidence="3">
    <location>
        <begin position="145"/>
        <end position="417"/>
    </location>
</feature>
<keyword evidence="1" id="KW-0472">Membrane</keyword>
<evidence type="ECO:0000256" key="1">
    <source>
        <dbReference type="SAM" id="Phobius"/>
    </source>
</evidence>
<evidence type="ECO:0000259" key="2">
    <source>
        <dbReference type="Pfam" id="PF03435"/>
    </source>
</evidence>
<dbReference type="InterPro" id="IPR005097">
    <property type="entry name" value="Sacchrp_dh_NADP-bd"/>
</dbReference>
<dbReference type="InterPro" id="IPR032095">
    <property type="entry name" value="Sacchrp_dh-like_C"/>
</dbReference>
<keyword evidence="1" id="KW-1133">Transmembrane helix</keyword>
<dbReference type="Pfam" id="PF16653">
    <property type="entry name" value="Sacchrp_dh_C"/>
    <property type="match status" value="1"/>
</dbReference>
<organism evidence="4">
    <name type="scientific">Pseudomonas sp. MYb327</name>
    <dbReference type="NCBI Taxonomy" id="2745230"/>
    <lineage>
        <taxon>Bacteria</taxon>
        <taxon>Pseudomonadati</taxon>
        <taxon>Pseudomonadota</taxon>
        <taxon>Gammaproteobacteria</taxon>
        <taxon>Pseudomonadales</taxon>
        <taxon>Pseudomonadaceae</taxon>
        <taxon>Pseudomonas</taxon>
    </lineage>
</organism>
<proteinExistence type="predicted"/>
<evidence type="ECO:0000259" key="3">
    <source>
        <dbReference type="Pfam" id="PF16653"/>
    </source>
</evidence>
<dbReference type="EMBL" id="CP159258">
    <property type="protein sequence ID" value="XCG72661.1"/>
    <property type="molecule type" value="Genomic_DNA"/>
</dbReference>
<sequence>MKKIDRIIIVGFGSIAQALLPLLSEHYKSEIIIFDKEADTPRQKIANEYSATLTKKLITPKNLDRTLSPLLSGSSFLLNLAVSVSSLALINLAQRSDSLYLDTCIEPWEYGCQNNNLKSNHSLRQSLKQYARSPASTTTAIIGHGANPGFISILLKKAMMEMASRNGIHDRPITQSEWAKLAKRLELQVIQISERDTQVSSKIRAPGSFFCTWSVDGLITECLQPAELGWGTHEKNVPSNANNNGYSLELIEQGRNVMVKSWTPNYLEFDAYLLTHNESLSIAEYLTLDCPIDLKYRPTVYYAYHPCDQAIDSMDLLCNGREDQIKSKQIMKDDIVSGIDELGIFLISKKYKSLWLGSNLSIGKARKMAKHNSATSLQVTSSIVAGMKWAEHNSNSGVLESESLDWEKIYDFVEPYWQPIVTQETDWRPSRSDSLQFHDFRVYHQNQ</sequence>
<protein>
    <submittedName>
        <fullName evidence="4">Saccharopine dehydrogenase C-terminal domain-containing protein</fullName>
    </submittedName>
</protein>
<gene>
    <name evidence="4" type="ORF">ABVN21_18085</name>
</gene>
<dbReference type="Pfam" id="PF03435">
    <property type="entry name" value="Sacchrp_dh_NADP"/>
    <property type="match status" value="1"/>
</dbReference>
<dbReference type="Gene3D" id="3.40.50.720">
    <property type="entry name" value="NAD(P)-binding Rossmann-like Domain"/>
    <property type="match status" value="1"/>
</dbReference>
<feature type="transmembrane region" description="Helical" evidence="1">
    <location>
        <begin position="7"/>
        <end position="24"/>
    </location>
</feature>
<dbReference type="Gene3D" id="3.30.360.30">
    <property type="entry name" value="homospermidine synthase like"/>
    <property type="match status" value="1"/>
</dbReference>
<dbReference type="AlphaFoldDB" id="A0AAU8E059"/>
<reference evidence="4" key="1">
    <citation type="submission" date="2024-06" db="EMBL/GenBank/DDBJ databases">
        <title>The Caenorhabditis elegans bacterial microbiome influences microsporidia infection through nutrient limitation and inhibiting parasite invasion.</title>
        <authorList>
            <person name="Tamim El Jarkass H."/>
            <person name="Castelblanco S."/>
            <person name="Kaur M."/>
            <person name="Wan Y.C."/>
            <person name="Ellis A.E."/>
            <person name="Sheldon R.D."/>
            <person name="Lien E.C."/>
            <person name="Burton N.O."/>
            <person name="Wright G.D."/>
            <person name="Reinke A.W."/>
        </authorList>
    </citation>
    <scope>NUCLEOTIDE SEQUENCE</scope>
    <source>
        <strain evidence="4">MYb327</strain>
    </source>
</reference>